<keyword evidence="2" id="KW-0378">Hydrolase</keyword>
<dbReference type="GO" id="GO:0016787">
    <property type="term" value="F:hydrolase activity"/>
    <property type="evidence" value="ECO:0007669"/>
    <property type="project" value="UniProtKB-KW"/>
</dbReference>
<comment type="caution">
    <text evidence="4">The sequence shown here is derived from an EMBL/GenBank/DDBJ whole genome shotgun (WGS) entry which is preliminary data.</text>
</comment>
<protein>
    <recommendedName>
        <fullName evidence="3">Amidase domain-containing protein</fullName>
    </recommendedName>
</protein>
<comment type="similarity">
    <text evidence="1">Belongs to the amidase family.</text>
</comment>
<keyword evidence="5" id="KW-1185">Reference proteome</keyword>
<dbReference type="EMBL" id="SOSA01000141">
    <property type="protein sequence ID" value="THC95811.1"/>
    <property type="molecule type" value="Genomic_DNA"/>
</dbReference>
<gene>
    <name evidence="4" type="ORF">EYZ11_004721</name>
</gene>
<dbReference type="InterPro" id="IPR036928">
    <property type="entry name" value="AS_sf"/>
</dbReference>
<sequence length="511" mass="56810">MTSSWTDRAEAKRSQLSNAIPSEWRVQKLPSGDSAFEYTKTCGILSPEELSIISSSATDLVSQLSTGKLRAVDVTLAFCKSAAIAQQLTNCMHEFFPEDALAQAKQLDQYYSEHKKPVGPLHGLPISLKDQLRVKGYETSMAYISWLGKSDEQDSILTNLLRKAGAVFYTKTSVPQTLMVCETINNIIGGSIRVPAAFNYLYGIRPSHGRLPYGRMANSMEGQETVPSVVGPIAHSAADIRLFMTAVLHEEPWKYDSKVIPMLWRSEEEVAVKKKIEAGELAVGFYKSDDNVLPHPPILRGVDMVVDALKRNGHKVVPWAPYKHAFAVDMANIIYAADGGTDVARHISASGEPFIPNIKELLNPDIKKRDLNEVWDVQLQKWNYQMEYLEKWSEVEQQLGSELDAIVAPVSATAAIRHNQFKYYGYATVFNVLDLTSVVVPVTLADRNLDPKKENYQPLNELDEVVQAEYDADAYHGAPVAIQVVGRRLSEEKTLAIAEEIGRLLGNMVTP</sequence>
<evidence type="ECO:0000256" key="2">
    <source>
        <dbReference type="ARBA" id="ARBA00022801"/>
    </source>
</evidence>
<dbReference type="InterPro" id="IPR023631">
    <property type="entry name" value="Amidase_dom"/>
</dbReference>
<dbReference type="Proteomes" id="UP000308092">
    <property type="component" value="Unassembled WGS sequence"/>
</dbReference>
<dbReference type="PANTHER" id="PTHR46072:SF9">
    <property type="entry name" value="ACETAMIDASE"/>
    <property type="match status" value="1"/>
</dbReference>
<feature type="domain" description="Amidase" evidence="3">
    <location>
        <begin position="188"/>
        <end position="495"/>
    </location>
</feature>
<dbReference type="STRING" id="1220188.A0A4S3JQN9"/>
<evidence type="ECO:0000313" key="5">
    <source>
        <dbReference type="Proteomes" id="UP000308092"/>
    </source>
</evidence>
<organism evidence="4 5">
    <name type="scientific">Aspergillus tanneri</name>
    <dbReference type="NCBI Taxonomy" id="1220188"/>
    <lineage>
        <taxon>Eukaryota</taxon>
        <taxon>Fungi</taxon>
        <taxon>Dikarya</taxon>
        <taxon>Ascomycota</taxon>
        <taxon>Pezizomycotina</taxon>
        <taxon>Eurotiomycetes</taxon>
        <taxon>Eurotiomycetidae</taxon>
        <taxon>Eurotiales</taxon>
        <taxon>Aspergillaceae</taxon>
        <taxon>Aspergillus</taxon>
        <taxon>Aspergillus subgen. Circumdati</taxon>
    </lineage>
</organism>
<dbReference type="Pfam" id="PF01425">
    <property type="entry name" value="Amidase"/>
    <property type="match status" value="1"/>
</dbReference>
<dbReference type="PIRSF" id="PIRSF001221">
    <property type="entry name" value="Amidase_fungi"/>
    <property type="match status" value="1"/>
</dbReference>
<dbReference type="Gene3D" id="3.90.1300.10">
    <property type="entry name" value="Amidase signature (AS) domain"/>
    <property type="match status" value="2"/>
</dbReference>
<dbReference type="VEuPathDB" id="FungiDB:EYZ11_004721"/>
<proteinExistence type="inferred from homology"/>
<evidence type="ECO:0000313" key="4">
    <source>
        <dbReference type="EMBL" id="THC95811.1"/>
    </source>
</evidence>
<dbReference type="PANTHER" id="PTHR46072">
    <property type="entry name" value="AMIDASE-RELATED-RELATED"/>
    <property type="match status" value="1"/>
</dbReference>
<dbReference type="SUPFAM" id="SSF75304">
    <property type="entry name" value="Amidase signature (AS) enzymes"/>
    <property type="match status" value="1"/>
</dbReference>
<evidence type="ECO:0000259" key="3">
    <source>
        <dbReference type="Pfam" id="PF01425"/>
    </source>
</evidence>
<name>A0A4S3JQN9_9EURO</name>
<dbReference type="AlphaFoldDB" id="A0A4S3JQN9"/>
<reference evidence="4 5" key="1">
    <citation type="submission" date="2019-03" db="EMBL/GenBank/DDBJ databases">
        <title>The genome sequence of a newly discovered highly antifungal drug resistant Aspergillus species, Aspergillus tanneri NIH 1004.</title>
        <authorList>
            <person name="Mounaud S."/>
            <person name="Singh I."/>
            <person name="Joardar V."/>
            <person name="Pakala S."/>
            <person name="Pakala S."/>
            <person name="Venepally P."/>
            <person name="Hoover J."/>
            <person name="Nierman W."/>
            <person name="Chung J."/>
            <person name="Losada L."/>
        </authorList>
    </citation>
    <scope>NUCLEOTIDE SEQUENCE [LARGE SCALE GENOMIC DNA]</scope>
    <source>
        <strain evidence="4 5">NIH1004</strain>
    </source>
</reference>
<accession>A0A4S3JQN9</accession>
<evidence type="ECO:0000256" key="1">
    <source>
        <dbReference type="ARBA" id="ARBA00009199"/>
    </source>
</evidence>